<evidence type="ECO:0000256" key="3">
    <source>
        <dbReference type="ARBA" id="ARBA00022679"/>
    </source>
</evidence>
<dbReference type="OrthoDB" id="9790710at2"/>
<dbReference type="EMBL" id="CP015402">
    <property type="protein sequence ID" value="ANU64348.1"/>
    <property type="molecule type" value="Genomic_DNA"/>
</dbReference>
<dbReference type="Pfam" id="PF13439">
    <property type="entry name" value="Glyco_transf_4"/>
    <property type="match status" value="1"/>
</dbReference>
<dbReference type="EMBL" id="SRYD01000010">
    <property type="protein sequence ID" value="TGY75620.1"/>
    <property type="molecule type" value="Genomic_DNA"/>
</dbReference>
<evidence type="ECO:0000259" key="4">
    <source>
        <dbReference type="Pfam" id="PF00534"/>
    </source>
</evidence>
<organism evidence="6 8">
    <name type="scientific">Muribaculum intestinale</name>
    <dbReference type="NCBI Taxonomy" id="1796646"/>
    <lineage>
        <taxon>Bacteria</taxon>
        <taxon>Pseudomonadati</taxon>
        <taxon>Bacteroidota</taxon>
        <taxon>Bacteroidia</taxon>
        <taxon>Bacteroidales</taxon>
        <taxon>Muribaculaceae</taxon>
        <taxon>Muribaculum</taxon>
    </lineage>
</organism>
<dbReference type="Gene3D" id="3.40.50.2000">
    <property type="entry name" value="Glycogen Phosphorylase B"/>
    <property type="match status" value="2"/>
</dbReference>
<name>A0A1B1SC45_9BACT</name>
<dbReference type="CDD" id="cd03811">
    <property type="entry name" value="GT4_GT28_WabH-like"/>
    <property type="match status" value="1"/>
</dbReference>
<proteinExistence type="inferred from homology"/>
<dbReference type="SUPFAM" id="SSF53756">
    <property type="entry name" value="UDP-Glycosyltransferase/glycogen phosphorylase"/>
    <property type="match status" value="1"/>
</dbReference>
<protein>
    <submittedName>
        <fullName evidence="7">Glycosyltransferase family 1 protein</fullName>
    </submittedName>
</protein>
<dbReference type="Proteomes" id="UP000306630">
    <property type="component" value="Unassembled WGS sequence"/>
</dbReference>
<evidence type="ECO:0000313" key="9">
    <source>
        <dbReference type="Proteomes" id="UP000306630"/>
    </source>
</evidence>
<comment type="similarity">
    <text evidence="1">Belongs to the glycosyltransferase group 1 family. Glycosyltransferase 4 subfamily.</text>
</comment>
<evidence type="ECO:0000259" key="5">
    <source>
        <dbReference type="Pfam" id="PF13439"/>
    </source>
</evidence>
<accession>A0A1Z2XGL4</accession>
<dbReference type="InterPro" id="IPR001296">
    <property type="entry name" value="Glyco_trans_1"/>
</dbReference>
<dbReference type="STRING" id="1796646.A4V02_11890"/>
<dbReference type="Pfam" id="PF00534">
    <property type="entry name" value="Glycos_transf_1"/>
    <property type="match status" value="1"/>
</dbReference>
<reference evidence="6" key="2">
    <citation type="submission" date="2017-04" db="EMBL/GenBank/DDBJ databases">
        <title>Complete Genome Sequences of Twelve Strains of a Stable Defined Moderately Diverse Mouse Microbiota 2 (sDMDMm2).</title>
        <authorList>
            <person name="Uchimura Y."/>
            <person name="Wyss M."/>
            <person name="Brugiroux S."/>
            <person name="Limenitakis J.P."/>
            <person name="Stecher B."/>
            <person name="McCoy K.D."/>
            <person name="Macpherson A.J."/>
        </authorList>
    </citation>
    <scope>NUCLEOTIDE SEQUENCE</scope>
    <source>
        <strain evidence="6">YL27</strain>
    </source>
</reference>
<accession>A0A1B1SC45</accession>
<evidence type="ECO:0000313" key="6">
    <source>
        <dbReference type="EMBL" id="ANU64348.1"/>
    </source>
</evidence>
<sequence length="359" mass="39316">MHVIHLVSNNTWGGGEQYVLDLSRAMVADGHHIEIITRPVSDVIDRFTGCGLSPVAKMPLRGAIDFISAVRLGTRLRQCDEVIVHVHNFKDAIVATRARALSGNSKVRIVLTRHLVKAGRTSSMYRDLYSRLDAVIFVSDLARKEFLSSNPPIDREKLHVVHNSIASPRATSLPEDIARTDVPVIMHHGRISPEKGLDVLFDALSTLTDLPWILRIAGEGSARNVGPLKQQSRRLGIDSRIEWLGFRPDVHSIIPSASIGVVPSTWREPFGLAVLDYMAGAVPVVTTDNGAQPEYLTSGKDAILVPPSDAGALAAALRTLLTDDDARQAIAAAGAETFRRSLSYPRFLQNIYSIYQSVR</sequence>
<evidence type="ECO:0000313" key="8">
    <source>
        <dbReference type="Proteomes" id="UP000186351"/>
    </source>
</evidence>
<evidence type="ECO:0000256" key="1">
    <source>
        <dbReference type="ARBA" id="ARBA00009481"/>
    </source>
</evidence>
<dbReference type="InterPro" id="IPR028098">
    <property type="entry name" value="Glyco_trans_4-like_N"/>
</dbReference>
<feature type="domain" description="Glycosyltransferase subfamily 4-like N-terminal" evidence="5">
    <location>
        <begin position="12"/>
        <end position="165"/>
    </location>
</feature>
<gene>
    <name evidence="6" type="ORF">A4V02_11890</name>
    <name evidence="7" type="ORF">E5333_03685</name>
</gene>
<feature type="domain" description="Glycosyl transferase family 1" evidence="4">
    <location>
        <begin position="179"/>
        <end position="335"/>
    </location>
</feature>
<dbReference type="RefSeq" id="WP_068961630.1">
    <property type="nucleotide sequence ID" value="NZ_CAJTAP010000004.1"/>
</dbReference>
<dbReference type="PANTHER" id="PTHR12526">
    <property type="entry name" value="GLYCOSYLTRANSFERASE"/>
    <property type="match status" value="1"/>
</dbReference>
<dbReference type="GeneID" id="65537573"/>
<dbReference type="KEGG" id="pary:A4V02_11890"/>
<dbReference type="Proteomes" id="UP000186351">
    <property type="component" value="Chromosome"/>
</dbReference>
<dbReference type="PANTHER" id="PTHR12526:SF640">
    <property type="entry name" value="COLANIC ACID BIOSYNTHESIS GLYCOSYLTRANSFERASE WCAL-RELATED"/>
    <property type="match status" value="1"/>
</dbReference>
<reference evidence="7 9" key="3">
    <citation type="submission" date="2019-04" db="EMBL/GenBank/DDBJ databases">
        <title>Microbes associate with the intestines of laboratory mice.</title>
        <authorList>
            <person name="Navarre W."/>
            <person name="Wong E."/>
            <person name="Huang K."/>
            <person name="Tropini C."/>
            <person name="Ng K."/>
            <person name="Yu B."/>
        </authorList>
    </citation>
    <scope>NUCLEOTIDE SEQUENCE [LARGE SCALE GENOMIC DNA]</scope>
    <source>
        <strain evidence="7 9">NM06_A21</strain>
    </source>
</reference>
<evidence type="ECO:0000313" key="7">
    <source>
        <dbReference type="EMBL" id="TGY75620.1"/>
    </source>
</evidence>
<keyword evidence="2" id="KW-0328">Glycosyltransferase</keyword>
<keyword evidence="3 7" id="KW-0808">Transferase</keyword>
<dbReference type="AlphaFoldDB" id="A0A1B1SC45"/>
<keyword evidence="8" id="KW-1185">Reference proteome</keyword>
<evidence type="ECO:0000256" key="2">
    <source>
        <dbReference type="ARBA" id="ARBA00022676"/>
    </source>
</evidence>
<dbReference type="GO" id="GO:0016757">
    <property type="term" value="F:glycosyltransferase activity"/>
    <property type="evidence" value="ECO:0007669"/>
    <property type="project" value="UniProtKB-KW"/>
</dbReference>
<reference evidence="8" key="1">
    <citation type="submission" date="2016-04" db="EMBL/GenBank/DDBJ databases">
        <title>Complete Genome Sequences of Twelve Strains of a Stable Defined Moderately Diverse Mouse Microbiota 2 (sDMDMm2).</title>
        <authorList>
            <person name="Uchimura Y."/>
            <person name="Wyss M."/>
            <person name="Brugiroux S."/>
            <person name="Limenitakis J.P."/>
            <person name="Stecher B."/>
            <person name="McCoy K.D."/>
            <person name="Macpherson A.J."/>
        </authorList>
    </citation>
    <scope>NUCLEOTIDE SEQUENCE [LARGE SCALE GENOMIC DNA]</scope>
    <source>
        <strain evidence="8">YL27</strain>
    </source>
</reference>